<dbReference type="PANTHER" id="PTHR30543">
    <property type="entry name" value="CHROMATE REDUCTASE"/>
    <property type="match status" value="1"/>
</dbReference>
<gene>
    <name evidence="2" type="ORF">B0O95_1144</name>
</gene>
<protein>
    <submittedName>
        <fullName evidence="2">Chromate reductase</fullName>
    </submittedName>
</protein>
<proteinExistence type="predicted"/>
<dbReference type="GO" id="GO:0010181">
    <property type="term" value="F:FMN binding"/>
    <property type="evidence" value="ECO:0007669"/>
    <property type="project" value="TreeGrafter"/>
</dbReference>
<keyword evidence="3" id="KW-1185">Reference proteome</keyword>
<evidence type="ECO:0000313" key="2">
    <source>
        <dbReference type="EMBL" id="PPB82037.1"/>
    </source>
</evidence>
<dbReference type="PANTHER" id="PTHR30543:SF21">
    <property type="entry name" value="NAD(P)H-DEPENDENT FMN REDUCTASE LOT6"/>
    <property type="match status" value="1"/>
</dbReference>
<dbReference type="GO" id="GO:0005829">
    <property type="term" value="C:cytosol"/>
    <property type="evidence" value="ECO:0007669"/>
    <property type="project" value="TreeGrafter"/>
</dbReference>
<dbReference type="SUPFAM" id="SSF52218">
    <property type="entry name" value="Flavoproteins"/>
    <property type="match status" value="1"/>
</dbReference>
<dbReference type="RefSeq" id="WP_199180515.1">
    <property type="nucleotide sequence ID" value="NZ_CP062169.1"/>
</dbReference>
<dbReference type="InterPro" id="IPR050712">
    <property type="entry name" value="NAD(P)H-dep_reductase"/>
</dbReference>
<dbReference type="GO" id="GO:0016491">
    <property type="term" value="F:oxidoreductase activity"/>
    <property type="evidence" value="ECO:0007669"/>
    <property type="project" value="InterPro"/>
</dbReference>
<dbReference type="AlphaFoldDB" id="A0A2P5K7V8"/>
<accession>A0A2P5K7V8</accession>
<dbReference type="InterPro" id="IPR029039">
    <property type="entry name" value="Flavoprotein-like_sf"/>
</dbReference>
<sequence length="183" mass="20178">MAYKVAVIVGSIRVDSWNKKLAHALTRLAGDRLECRFVDIATLPLFSEDLEAQMPEPVSRLKRDIEAAQALWFFTPEYNRGLPGVLKNAIDWASRPYGKSSFAGKPAAVAGASIGTIGTAIAQQQLRNVLAYLDVPTLGQPEVFLHVKDDTFNADGDIANARTKQFLQGFADRYVGWLDKLLK</sequence>
<organism evidence="2 3">
    <name type="scientific">Mycetohabitans endofungorum</name>
    <dbReference type="NCBI Taxonomy" id="417203"/>
    <lineage>
        <taxon>Bacteria</taxon>
        <taxon>Pseudomonadati</taxon>
        <taxon>Pseudomonadota</taxon>
        <taxon>Betaproteobacteria</taxon>
        <taxon>Burkholderiales</taxon>
        <taxon>Burkholderiaceae</taxon>
        <taxon>Mycetohabitans</taxon>
    </lineage>
</organism>
<comment type="caution">
    <text evidence="2">The sequence shown here is derived from an EMBL/GenBank/DDBJ whole genome shotgun (WGS) entry which is preliminary data.</text>
</comment>
<dbReference type="EMBL" id="PRDW01000014">
    <property type="protein sequence ID" value="PPB82037.1"/>
    <property type="molecule type" value="Genomic_DNA"/>
</dbReference>
<dbReference type="Gene3D" id="3.40.50.360">
    <property type="match status" value="1"/>
</dbReference>
<feature type="domain" description="NADPH-dependent FMN reductase-like" evidence="1">
    <location>
        <begin position="4"/>
        <end position="146"/>
    </location>
</feature>
<name>A0A2P5K7V8_9BURK</name>
<evidence type="ECO:0000313" key="3">
    <source>
        <dbReference type="Proteomes" id="UP000243096"/>
    </source>
</evidence>
<reference evidence="2 3" key="1">
    <citation type="submission" date="2018-01" db="EMBL/GenBank/DDBJ databases">
        <title>Genomic Encyclopedia of Type Strains, Phase III (KMG-III): the genomes of soil and plant-associated and newly described type strains.</title>
        <authorList>
            <person name="Whitman W."/>
        </authorList>
    </citation>
    <scope>NUCLEOTIDE SEQUENCE [LARGE SCALE GENOMIC DNA]</scope>
    <source>
        <strain evidence="2 3">HKI456</strain>
    </source>
</reference>
<evidence type="ECO:0000259" key="1">
    <source>
        <dbReference type="Pfam" id="PF03358"/>
    </source>
</evidence>
<dbReference type="Proteomes" id="UP000243096">
    <property type="component" value="Unassembled WGS sequence"/>
</dbReference>
<dbReference type="Pfam" id="PF03358">
    <property type="entry name" value="FMN_red"/>
    <property type="match status" value="1"/>
</dbReference>
<dbReference type="InterPro" id="IPR005025">
    <property type="entry name" value="FMN_Rdtase-like_dom"/>
</dbReference>